<feature type="compositionally biased region" description="Basic and acidic residues" evidence="1">
    <location>
        <begin position="70"/>
        <end position="79"/>
    </location>
</feature>
<reference evidence="2" key="1">
    <citation type="submission" date="2021-01" db="EMBL/GenBank/DDBJ databases">
        <title>Adiantum capillus-veneris genome.</title>
        <authorList>
            <person name="Fang Y."/>
            <person name="Liao Q."/>
        </authorList>
    </citation>
    <scope>NUCLEOTIDE SEQUENCE</scope>
    <source>
        <strain evidence="2">H3</strain>
        <tissue evidence="2">Leaf</tissue>
    </source>
</reference>
<evidence type="ECO:0000313" key="3">
    <source>
        <dbReference type="Proteomes" id="UP000886520"/>
    </source>
</evidence>
<dbReference type="Proteomes" id="UP000886520">
    <property type="component" value="Chromosome 7"/>
</dbReference>
<evidence type="ECO:0000313" key="2">
    <source>
        <dbReference type="EMBL" id="KAI5077526.1"/>
    </source>
</evidence>
<proteinExistence type="predicted"/>
<dbReference type="AlphaFoldDB" id="A0A9D4V146"/>
<evidence type="ECO:0000256" key="1">
    <source>
        <dbReference type="SAM" id="MobiDB-lite"/>
    </source>
</evidence>
<organism evidence="2 3">
    <name type="scientific">Adiantum capillus-veneris</name>
    <name type="common">Maidenhair fern</name>
    <dbReference type="NCBI Taxonomy" id="13818"/>
    <lineage>
        <taxon>Eukaryota</taxon>
        <taxon>Viridiplantae</taxon>
        <taxon>Streptophyta</taxon>
        <taxon>Embryophyta</taxon>
        <taxon>Tracheophyta</taxon>
        <taxon>Polypodiopsida</taxon>
        <taxon>Polypodiidae</taxon>
        <taxon>Polypodiales</taxon>
        <taxon>Pteridineae</taxon>
        <taxon>Pteridaceae</taxon>
        <taxon>Vittarioideae</taxon>
        <taxon>Adiantum</taxon>
    </lineage>
</organism>
<dbReference type="EMBL" id="JABFUD020000007">
    <property type="protein sequence ID" value="KAI5077526.1"/>
    <property type="molecule type" value="Genomic_DNA"/>
</dbReference>
<protein>
    <submittedName>
        <fullName evidence="2">Uncharacterized protein</fullName>
    </submittedName>
</protein>
<gene>
    <name evidence="2" type="ORF">GOP47_0007350</name>
</gene>
<sequence length="89" mass="9671">MEPIKADSTNGGDEPCTSRVIGLHGSTCEPHADQRVCEGRSERCHLRVYRDGVDSIGEADGLCTSATMERHGRMGEPTRRVCRRGPMGA</sequence>
<accession>A0A9D4V146</accession>
<comment type="caution">
    <text evidence="2">The sequence shown here is derived from an EMBL/GenBank/DDBJ whole genome shotgun (WGS) entry which is preliminary data.</text>
</comment>
<feature type="region of interest" description="Disordered" evidence="1">
    <location>
        <begin position="70"/>
        <end position="89"/>
    </location>
</feature>
<name>A0A9D4V146_ADICA</name>
<feature type="region of interest" description="Disordered" evidence="1">
    <location>
        <begin position="1"/>
        <end position="24"/>
    </location>
</feature>
<keyword evidence="3" id="KW-1185">Reference proteome</keyword>